<evidence type="ECO:0000313" key="4">
    <source>
        <dbReference type="Proteomes" id="UP001448207"/>
    </source>
</evidence>
<protein>
    <recommendedName>
        <fullName evidence="2">SWIRM domain-containing protein</fullName>
    </recommendedName>
</protein>
<dbReference type="EMBL" id="JBCLYO010000003">
    <property type="protein sequence ID" value="KAL0091727.1"/>
    <property type="molecule type" value="Genomic_DNA"/>
</dbReference>
<gene>
    <name evidence="3" type="ORF">J3Q64DRAFT_1725036</name>
</gene>
<comment type="caution">
    <text evidence="3">The sequence shown here is derived from an EMBL/GenBank/DDBJ whole genome shotgun (WGS) entry which is preliminary data.</text>
</comment>
<dbReference type="InterPro" id="IPR036388">
    <property type="entry name" value="WH-like_DNA-bd_sf"/>
</dbReference>
<reference evidence="3 4" key="1">
    <citation type="submission" date="2024-04" db="EMBL/GenBank/DDBJ databases">
        <title>Symmetric and asymmetric DNA N6-adenine methylation regulates different biological responses in Mucorales.</title>
        <authorList>
            <consortium name="Lawrence Berkeley National Laboratory"/>
            <person name="Lax C."/>
            <person name="Mondo S.J."/>
            <person name="Osorio-Concepcion M."/>
            <person name="Muszewska A."/>
            <person name="Corrochano-Luque M."/>
            <person name="Gutierrez G."/>
            <person name="Riley R."/>
            <person name="Lipzen A."/>
            <person name="Guo J."/>
            <person name="Hundley H."/>
            <person name="Amirebrahimi M."/>
            <person name="Ng V."/>
            <person name="Lorenzo-Gutierrez D."/>
            <person name="Binder U."/>
            <person name="Yang J."/>
            <person name="Song Y."/>
            <person name="Canovas D."/>
            <person name="Navarro E."/>
            <person name="Freitag M."/>
            <person name="Gabaldon T."/>
            <person name="Grigoriev I.V."/>
            <person name="Corrochano L.M."/>
            <person name="Nicolas F.E."/>
            <person name="Garre V."/>
        </authorList>
    </citation>
    <scope>NUCLEOTIDE SEQUENCE [LARGE SCALE GENOMIC DNA]</scope>
    <source>
        <strain evidence="3 4">L51</strain>
    </source>
</reference>
<feature type="compositionally biased region" description="Polar residues" evidence="1">
    <location>
        <begin position="66"/>
        <end position="84"/>
    </location>
</feature>
<proteinExistence type="predicted"/>
<dbReference type="PROSITE" id="PS50934">
    <property type="entry name" value="SWIRM"/>
    <property type="match status" value="1"/>
</dbReference>
<dbReference type="Proteomes" id="UP001448207">
    <property type="component" value="Unassembled WGS sequence"/>
</dbReference>
<evidence type="ECO:0000259" key="2">
    <source>
        <dbReference type="PROSITE" id="PS50934"/>
    </source>
</evidence>
<dbReference type="SUPFAM" id="SSF46689">
    <property type="entry name" value="Homeodomain-like"/>
    <property type="match status" value="1"/>
</dbReference>
<keyword evidence="4" id="KW-1185">Reference proteome</keyword>
<dbReference type="Gene3D" id="1.10.10.10">
    <property type="entry name" value="Winged helix-like DNA-binding domain superfamily/Winged helix DNA-binding domain"/>
    <property type="match status" value="1"/>
</dbReference>
<accession>A0ABR3B703</accession>
<evidence type="ECO:0000313" key="3">
    <source>
        <dbReference type="EMBL" id="KAL0091727.1"/>
    </source>
</evidence>
<feature type="compositionally biased region" description="Basic and acidic residues" evidence="1">
    <location>
        <begin position="50"/>
        <end position="59"/>
    </location>
</feature>
<evidence type="ECO:0000256" key="1">
    <source>
        <dbReference type="SAM" id="MobiDB-lite"/>
    </source>
</evidence>
<organism evidence="3 4">
    <name type="scientific">Phycomyces blakesleeanus</name>
    <dbReference type="NCBI Taxonomy" id="4837"/>
    <lineage>
        <taxon>Eukaryota</taxon>
        <taxon>Fungi</taxon>
        <taxon>Fungi incertae sedis</taxon>
        <taxon>Mucoromycota</taxon>
        <taxon>Mucoromycotina</taxon>
        <taxon>Mucoromycetes</taxon>
        <taxon>Mucorales</taxon>
        <taxon>Phycomycetaceae</taxon>
        <taxon>Phycomyces</taxon>
    </lineage>
</organism>
<feature type="region of interest" description="Disordered" evidence="1">
    <location>
        <begin position="45"/>
        <end position="114"/>
    </location>
</feature>
<name>A0ABR3B703_PHYBL</name>
<dbReference type="InterPro" id="IPR007526">
    <property type="entry name" value="SWIRM"/>
</dbReference>
<sequence length="252" mass="28869">MTTPPSPGTKSFDHSDIFTLSPDYNFRKIPSRSVDRICTSPTRPRLLISRSKESPKSSDTDLYTVFHTTPEPQSNLSENFNSKYGPSLAKKRPVDKDQHNKPNFHATQPSRSEVLPKKVKTDLSDTYHQVDLSQEDSDVFVDPSWIPDFGVFSAPSAVRVTWKGSRLTIDKLPFYDRLHPEEAIIASTLRLTPEQFLRCKRTLVLAAYQYTQKGLKFRKSDAQKLCRIDVNKTSALWCVFNRLGWFRPRISS</sequence>
<feature type="domain" description="SWIRM" evidence="2">
    <location>
        <begin position="158"/>
        <end position="252"/>
    </location>
</feature>
<dbReference type="InterPro" id="IPR009057">
    <property type="entry name" value="Homeodomain-like_sf"/>
</dbReference>
<dbReference type="Pfam" id="PF04433">
    <property type="entry name" value="SWIRM"/>
    <property type="match status" value="1"/>
</dbReference>